<accession>A0A8H6ZLG4</accession>
<evidence type="ECO:0000313" key="4">
    <source>
        <dbReference type="Proteomes" id="UP000623687"/>
    </source>
</evidence>
<dbReference type="Pfam" id="PF00646">
    <property type="entry name" value="F-box"/>
    <property type="match status" value="1"/>
</dbReference>
<feature type="domain" description="F-box" evidence="2">
    <location>
        <begin position="140"/>
        <end position="185"/>
    </location>
</feature>
<dbReference type="OrthoDB" id="2974502at2759"/>
<dbReference type="SUPFAM" id="SSF81383">
    <property type="entry name" value="F-box domain"/>
    <property type="match status" value="1"/>
</dbReference>
<dbReference type="PROSITE" id="PS50181">
    <property type="entry name" value="FBOX"/>
    <property type="match status" value="1"/>
</dbReference>
<comment type="caution">
    <text evidence="3">The sequence shown here is derived from an EMBL/GenBank/DDBJ whole genome shotgun (WGS) entry which is preliminary data.</text>
</comment>
<dbReference type="RefSeq" id="XP_036628132.1">
    <property type="nucleotide sequence ID" value="XM_036778743.1"/>
</dbReference>
<dbReference type="InterPro" id="IPR036047">
    <property type="entry name" value="F-box-like_dom_sf"/>
</dbReference>
<dbReference type="EMBL" id="JACETU010000007">
    <property type="protein sequence ID" value="KAF7423938.1"/>
    <property type="molecule type" value="Genomic_DNA"/>
</dbReference>
<name>A0A8H6ZLG4_PLEOS</name>
<gene>
    <name evidence="3" type="ORF">PC9H_009236</name>
</gene>
<evidence type="ECO:0000313" key="3">
    <source>
        <dbReference type="EMBL" id="KAF7423938.1"/>
    </source>
</evidence>
<proteinExistence type="predicted"/>
<dbReference type="SMART" id="SM00256">
    <property type="entry name" value="FBOX"/>
    <property type="match status" value="1"/>
</dbReference>
<evidence type="ECO:0000259" key="2">
    <source>
        <dbReference type="PROSITE" id="PS50181"/>
    </source>
</evidence>
<sequence length="618" mass="68875">MMKQCRLYGCFHTTGKSRECPPVAEKKENGERTTKKEQGEASHRTLLRTAPALISGTEALECVCVQHGLLVAHFGRCRDENTLDAVERLVSPGQLIVGDCLSNGGQWPRYIILPHANMAASNRDLLPLASSPVPSLPQTPASPAVLPTDVWCNVLSHLPPTEVMRVRRVNSLFYAVALDHRFHHLQIAGIADDETHKFDALVRFVGAAMSPELAGRIRHITVCMDQLEMLHTFYACTDMGATSAGNVAIPFDRTRAQELAYALFCVVERARALSKVRLVLCGTANRYDRFERRFTQGLWHRVPRPQSVIALELEVDVTKLEVLLDLAPHVAAPCVKELSIVVVRYWRRFPRKKVDFRRIHALFATLGPALETLTFRSTIKRLTTSAFANDVVMPALRTLALDVRFGDLKPVASINANYPALTELSLHVWMPATTEVGAPWFSFLHLPTLRILRVELQATAHAAQAVQAAQADTVWGGTLDAPRLAELRLAGCFTRRATPRDLARVCAFFRSASVRVLDMEVAEIDDAAIDVLAAAFPAVRALRVRALRRRGREWPHEPAPAPLREFHAAWGMYLCREYFRADLRLGFGRKIGLGRKIGRGPKLGRKLEFGLELCILVV</sequence>
<reference evidence="3" key="1">
    <citation type="submission" date="2019-07" db="EMBL/GenBank/DDBJ databases">
        <authorList>
            <person name="Palmer J.M."/>
        </authorList>
    </citation>
    <scope>NUCLEOTIDE SEQUENCE</scope>
    <source>
        <strain evidence="3">PC9</strain>
    </source>
</reference>
<dbReference type="Gene3D" id="3.80.10.10">
    <property type="entry name" value="Ribonuclease Inhibitor"/>
    <property type="match status" value="1"/>
</dbReference>
<dbReference type="InterPro" id="IPR032675">
    <property type="entry name" value="LRR_dom_sf"/>
</dbReference>
<organism evidence="3 4">
    <name type="scientific">Pleurotus ostreatus</name>
    <name type="common">Oyster mushroom</name>
    <name type="synonym">White-rot fungus</name>
    <dbReference type="NCBI Taxonomy" id="5322"/>
    <lineage>
        <taxon>Eukaryota</taxon>
        <taxon>Fungi</taxon>
        <taxon>Dikarya</taxon>
        <taxon>Basidiomycota</taxon>
        <taxon>Agaricomycotina</taxon>
        <taxon>Agaricomycetes</taxon>
        <taxon>Agaricomycetidae</taxon>
        <taxon>Agaricales</taxon>
        <taxon>Pleurotineae</taxon>
        <taxon>Pleurotaceae</taxon>
        <taxon>Pleurotus</taxon>
    </lineage>
</organism>
<dbReference type="Proteomes" id="UP000623687">
    <property type="component" value="Unassembled WGS sequence"/>
</dbReference>
<feature type="region of interest" description="Disordered" evidence="1">
    <location>
        <begin position="21"/>
        <end position="42"/>
    </location>
</feature>
<dbReference type="CDD" id="cd09917">
    <property type="entry name" value="F-box_SF"/>
    <property type="match status" value="1"/>
</dbReference>
<dbReference type="VEuPathDB" id="FungiDB:PC9H_009236"/>
<keyword evidence="4" id="KW-1185">Reference proteome</keyword>
<protein>
    <recommendedName>
        <fullName evidence="2">F-box domain-containing protein</fullName>
    </recommendedName>
</protein>
<dbReference type="InterPro" id="IPR001810">
    <property type="entry name" value="F-box_dom"/>
</dbReference>
<evidence type="ECO:0000256" key="1">
    <source>
        <dbReference type="SAM" id="MobiDB-lite"/>
    </source>
</evidence>
<dbReference type="AlphaFoldDB" id="A0A8H6ZLG4"/>
<dbReference type="GeneID" id="59379054"/>